<comment type="caution">
    <text evidence="2">The sequence shown here is derived from an EMBL/GenBank/DDBJ whole genome shotgun (WGS) entry which is preliminary data.</text>
</comment>
<dbReference type="AlphaFoldDB" id="A0A9Q3DGS8"/>
<keyword evidence="3" id="KW-1185">Reference proteome</keyword>
<proteinExistence type="predicted"/>
<accession>A0A9Q3DGS8</accession>
<sequence>METCAVSKLEYWNKFPIEKELRTKDHKNLEENSHQVLGSEEVKDYKDKVRIQKELDPRNTADSNSNGKERNFKGILTSRKANGNTCSQISQAINSYNFQNPEDIRRKTLKSFSHLLKL</sequence>
<name>A0A9Q3DGS8_9BASI</name>
<feature type="region of interest" description="Disordered" evidence="1">
    <location>
        <begin position="52"/>
        <end position="76"/>
    </location>
</feature>
<gene>
    <name evidence="2" type="ORF">O181_040450</name>
</gene>
<evidence type="ECO:0000256" key="1">
    <source>
        <dbReference type="SAM" id="MobiDB-lite"/>
    </source>
</evidence>
<protein>
    <submittedName>
        <fullName evidence="2">Uncharacterized protein</fullName>
    </submittedName>
</protein>
<organism evidence="2 3">
    <name type="scientific">Austropuccinia psidii MF-1</name>
    <dbReference type="NCBI Taxonomy" id="1389203"/>
    <lineage>
        <taxon>Eukaryota</taxon>
        <taxon>Fungi</taxon>
        <taxon>Dikarya</taxon>
        <taxon>Basidiomycota</taxon>
        <taxon>Pucciniomycotina</taxon>
        <taxon>Pucciniomycetes</taxon>
        <taxon>Pucciniales</taxon>
        <taxon>Sphaerophragmiaceae</taxon>
        <taxon>Austropuccinia</taxon>
    </lineage>
</organism>
<evidence type="ECO:0000313" key="2">
    <source>
        <dbReference type="EMBL" id="MBW0500735.1"/>
    </source>
</evidence>
<evidence type="ECO:0000313" key="3">
    <source>
        <dbReference type="Proteomes" id="UP000765509"/>
    </source>
</evidence>
<dbReference type="EMBL" id="AVOT02015968">
    <property type="protein sequence ID" value="MBW0500735.1"/>
    <property type="molecule type" value="Genomic_DNA"/>
</dbReference>
<dbReference type="Proteomes" id="UP000765509">
    <property type="component" value="Unassembled WGS sequence"/>
</dbReference>
<reference evidence="2" key="1">
    <citation type="submission" date="2021-03" db="EMBL/GenBank/DDBJ databases">
        <title>Draft genome sequence of rust myrtle Austropuccinia psidii MF-1, a brazilian biotype.</title>
        <authorList>
            <person name="Quecine M.C."/>
            <person name="Pachon D.M.R."/>
            <person name="Bonatelli M.L."/>
            <person name="Correr F.H."/>
            <person name="Franceschini L.M."/>
            <person name="Leite T.F."/>
            <person name="Margarido G.R.A."/>
            <person name="Almeida C.A."/>
            <person name="Ferrarezi J.A."/>
            <person name="Labate C.A."/>
        </authorList>
    </citation>
    <scope>NUCLEOTIDE SEQUENCE</scope>
    <source>
        <strain evidence="2">MF-1</strain>
    </source>
</reference>